<dbReference type="Proteomes" id="UP000319818">
    <property type="component" value="Unassembled WGS sequence"/>
</dbReference>
<feature type="transmembrane region" description="Helical" evidence="8">
    <location>
        <begin position="376"/>
        <end position="398"/>
    </location>
</feature>
<evidence type="ECO:0000256" key="4">
    <source>
        <dbReference type="ARBA" id="ARBA00022475"/>
    </source>
</evidence>
<dbReference type="GO" id="GO:0042910">
    <property type="term" value="F:xenobiotic transmembrane transporter activity"/>
    <property type="evidence" value="ECO:0007669"/>
    <property type="project" value="InterPro"/>
</dbReference>
<keyword evidence="4" id="KW-1003">Cell membrane</keyword>
<dbReference type="PROSITE" id="PS50850">
    <property type="entry name" value="MFS"/>
    <property type="match status" value="1"/>
</dbReference>
<dbReference type="GO" id="GO:1990961">
    <property type="term" value="P:xenobiotic detoxification by transmembrane export across the plasma membrane"/>
    <property type="evidence" value="ECO:0007669"/>
    <property type="project" value="InterPro"/>
</dbReference>
<organism evidence="10 11">
    <name type="scientific">Pseudonocardia cypriaca</name>
    <dbReference type="NCBI Taxonomy" id="882449"/>
    <lineage>
        <taxon>Bacteria</taxon>
        <taxon>Bacillati</taxon>
        <taxon>Actinomycetota</taxon>
        <taxon>Actinomycetes</taxon>
        <taxon>Pseudonocardiales</taxon>
        <taxon>Pseudonocardiaceae</taxon>
        <taxon>Pseudonocardia</taxon>
    </lineage>
</organism>
<dbReference type="NCBIfam" id="TIGR00710">
    <property type="entry name" value="efflux_Bcr_CflA"/>
    <property type="match status" value="1"/>
</dbReference>
<evidence type="ECO:0000256" key="2">
    <source>
        <dbReference type="ARBA" id="ARBA00006236"/>
    </source>
</evidence>
<dbReference type="AlphaFoldDB" id="A0A543FYN6"/>
<evidence type="ECO:0000256" key="5">
    <source>
        <dbReference type="ARBA" id="ARBA00022692"/>
    </source>
</evidence>
<evidence type="ECO:0000313" key="11">
    <source>
        <dbReference type="Proteomes" id="UP000319818"/>
    </source>
</evidence>
<accession>A0A543FYN6</accession>
<evidence type="ECO:0000313" key="10">
    <source>
        <dbReference type="EMBL" id="TQM38932.1"/>
    </source>
</evidence>
<comment type="similarity">
    <text evidence="2">Belongs to the major facilitator superfamily. Bcr/CmlA family.</text>
</comment>
<dbReference type="InterPro" id="IPR005829">
    <property type="entry name" value="Sugar_transporter_CS"/>
</dbReference>
<dbReference type="Pfam" id="PF07690">
    <property type="entry name" value="MFS_1"/>
    <property type="match status" value="1"/>
</dbReference>
<sequence length="407" mass="40402">MTRSTPVDEPVPDTPARATVVLVLLAGLVALGPLSTDAYVPGLPMLAADLGATASLAQLTVTTCLIGLAVGQLVAGPLSDVLGRRRPVLVGLVVYTAAGVAAAAAPTIGTLIALRAVQGLGGSFCLVIAYACVRDRFSGAAAARYFSLLLLVTGLAPILAPLAGAQIIGLAGWEAVFVALAAFSGLLLVACAVALPETLPAQRRRSGGLSAAGASYLRVLSDRATVGYTAVNAVVFAAMFAYISGSPFVLQDGYGLSPQQYGLVFAVNALGLVAAAQLSGRLVGRLGARKLLTGGAVGASAAGLASIPVVVAQLGLWPLLACFFVLVTCVGFVLPNAAALTLEDHGTNAGAAAAVLGSTQFLVGGLAAPLAGTGSAALATAAVVGGAGLVTLLLLAWLRVISMKVTR</sequence>
<feature type="transmembrane region" description="Helical" evidence="8">
    <location>
        <begin position="112"/>
        <end position="133"/>
    </location>
</feature>
<keyword evidence="7 8" id="KW-0472">Membrane</keyword>
<evidence type="ECO:0000256" key="3">
    <source>
        <dbReference type="ARBA" id="ARBA00022448"/>
    </source>
</evidence>
<gene>
    <name evidence="10" type="ORF">FB388_6183</name>
</gene>
<feature type="domain" description="Major facilitator superfamily (MFS) profile" evidence="9">
    <location>
        <begin position="21"/>
        <end position="407"/>
    </location>
</feature>
<comment type="subcellular location">
    <subcellularLocation>
        <location evidence="1">Cell membrane</location>
        <topology evidence="1">Multi-pass membrane protein</topology>
    </subcellularLocation>
</comment>
<proteinExistence type="inferred from homology"/>
<dbReference type="SUPFAM" id="SSF103473">
    <property type="entry name" value="MFS general substrate transporter"/>
    <property type="match status" value="1"/>
</dbReference>
<name>A0A543FYN6_9PSEU</name>
<dbReference type="CDD" id="cd17320">
    <property type="entry name" value="MFS_MdfA_MDR_like"/>
    <property type="match status" value="1"/>
</dbReference>
<feature type="transmembrane region" description="Helical" evidence="8">
    <location>
        <begin position="175"/>
        <end position="195"/>
    </location>
</feature>
<keyword evidence="5 8" id="KW-0812">Transmembrane</keyword>
<evidence type="ECO:0000256" key="8">
    <source>
        <dbReference type="SAM" id="Phobius"/>
    </source>
</evidence>
<dbReference type="PROSITE" id="PS00216">
    <property type="entry name" value="SUGAR_TRANSPORT_1"/>
    <property type="match status" value="1"/>
</dbReference>
<dbReference type="InterPro" id="IPR011701">
    <property type="entry name" value="MFS"/>
</dbReference>
<dbReference type="InterPro" id="IPR036259">
    <property type="entry name" value="MFS_trans_sf"/>
</dbReference>
<feature type="transmembrane region" description="Helical" evidence="8">
    <location>
        <begin position="52"/>
        <end position="75"/>
    </location>
</feature>
<feature type="transmembrane region" description="Helical" evidence="8">
    <location>
        <begin position="225"/>
        <end position="243"/>
    </location>
</feature>
<feature type="transmembrane region" description="Helical" evidence="8">
    <location>
        <begin position="317"/>
        <end position="337"/>
    </location>
</feature>
<evidence type="ECO:0000256" key="1">
    <source>
        <dbReference type="ARBA" id="ARBA00004651"/>
    </source>
</evidence>
<feature type="transmembrane region" description="Helical" evidence="8">
    <location>
        <begin position="349"/>
        <end position="370"/>
    </location>
</feature>
<dbReference type="GO" id="GO:0005886">
    <property type="term" value="C:plasma membrane"/>
    <property type="evidence" value="ECO:0007669"/>
    <property type="project" value="UniProtKB-SubCell"/>
</dbReference>
<comment type="caution">
    <text evidence="10">The sequence shown here is derived from an EMBL/GenBank/DDBJ whole genome shotgun (WGS) entry which is preliminary data.</text>
</comment>
<dbReference type="RefSeq" id="WP_142105607.1">
    <property type="nucleotide sequence ID" value="NZ_VFPH01000002.1"/>
</dbReference>
<feature type="transmembrane region" description="Helical" evidence="8">
    <location>
        <begin position="291"/>
        <end position="311"/>
    </location>
</feature>
<reference evidence="10 11" key="1">
    <citation type="submission" date="2019-06" db="EMBL/GenBank/DDBJ databases">
        <title>Sequencing the genomes of 1000 actinobacteria strains.</title>
        <authorList>
            <person name="Klenk H.-P."/>
        </authorList>
    </citation>
    <scope>NUCLEOTIDE SEQUENCE [LARGE SCALE GENOMIC DNA]</scope>
    <source>
        <strain evidence="10 11">DSM 45511</strain>
    </source>
</reference>
<feature type="transmembrane region" description="Helical" evidence="8">
    <location>
        <begin position="263"/>
        <end position="284"/>
    </location>
</feature>
<dbReference type="Gene3D" id="1.20.1720.10">
    <property type="entry name" value="Multidrug resistance protein D"/>
    <property type="match status" value="1"/>
</dbReference>
<dbReference type="EMBL" id="VFPH01000002">
    <property type="protein sequence ID" value="TQM38932.1"/>
    <property type="molecule type" value="Genomic_DNA"/>
</dbReference>
<evidence type="ECO:0000256" key="7">
    <source>
        <dbReference type="ARBA" id="ARBA00023136"/>
    </source>
</evidence>
<evidence type="ECO:0000259" key="9">
    <source>
        <dbReference type="PROSITE" id="PS50850"/>
    </source>
</evidence>
<feature type="transmembrane region" description="Helical" evidence="8">
    <location>
        <begin position="87"/>
        <end position="106"/>
    </location>
</feature>
<dbReference type="OrthoDB" id="9814303at2"/>
<dbReference type="FunFam" id="1.20.1720.10:FF:000005">
    <property type="entry name" value="Bcr/CflA family efflux transporter"/>
    <property type="match status" value="1"/>
</dbReference>
<feature type="transmembrane region" description="Helical" evidence="8">
    <location>
        <begin position="145"/>
        <end position="169"/>
    </location>
</feature>
<evidence type="ECO:0000256" key="6">
    <source>
        <dbReference type="ARBA" id="ARBA00022989"/>
    </source>
</evidence>
<keyword evidence="6 8" id="KW-1133">Transmembrane helix</keyword>
<keyword evidence="11" id="KW-1185">Reference proteome</keyword>
<keyword evidence="3" id="KW-0813">Transport</keyword>
<dbReference type="PANTHER" id="PTHR23502">
    <property type="entry name" value="MAJOR FACILITATOR SUPERFAMILY"/>
    <property type="match status" value="1"/>
</dbReference>
<protein>
    <submittedName>
        <fullName evidence="10">DHA1 family bicyclomycin/chloramphenicol resistance-like MFS transporter</fullName>
    </submittedName>
</protein>
<dbReference type="InterPro" id="IPR004812">
    <property type="entry name" value="Efflux_drug-R_Bcr/CmlA"/>
</dbReference>
<dbReference type="PANTHER" id="PTHR23502:SF132">
    <property type="entry name" value="POLYAMINE TRANSPORTER 2-RELATED"/>
    <property type="match status" value="1"/>
</dbReference>
<dbReference type="InterPro" id="IPR020846">
    <property type="entry name" value="MFS_dom"/>
</dbReference>
<feature type="transmembrane region" description="Helical" evidence="8">
    <location>
        <begin position="20"/>
        <end position="40"/>
    </location>
</feature>